<proteinExistence type="predicted"/>
<dbReference type="InterPro" id="IPR013762">
    <property type="entry name" value="Integrase-like_cat_sf"/>
</dbReference>
<reference evidence="4" key="2">
    <citation type="submission" date="2021-04" db="EMBL/GenBank/DDBJ databases">
        <authorList>
            <person name="Gilroy R."/>
        </authorList>
    </citation>
    <scope>NUCLEOTIDE SEQUENCE</scope>
    <source>
        <strain evidence="4">ChiGjej1B1-14440</strain>
    </source>
</reference>
<reference evidence="4" key="1">
    <citation type="journal article" date="2021" name="PeerJ">
        <title>Extensive microbial diversity within the chicken gut microbiome revealed by metagenomics and culture.</title>
        <authorList>
            <person name="Gilroy R."/>
            <person name="Ravi A."/>
            <person name="Getino M."/>
            <person name="Pursley I."/>
            <person name="Horton D.L."/>
            <person name="Alikhan N.F."/>
            <person name="Baker D."/>
            <person name="Gharbi K."/>
            <person name="Hall N."/>
            <person name="Watson M."/>
            <person name="Adriaenssens E.M."/>
            <person name="Foster-Nyarko E."/>
            <person name="Jarju S."/>
            <person name="Secka A."/>
            <person name="Antonio M."/>
            <person name="Oren A."/>
            <person name="Chaudhuri R.R."/>
            <person name="La Ragione R."/>
            <person name="Hildebrand F."/>
            <person name="Pallen M.J."/>
        </authorList>
    </citation>
    <scope>NUCLEOTIDE SEQUENCE</scope>
    <source>
        <strain evidence="4">ChiGjej1B1-14440</strain>
    </source>
</reference>
<dbReference type="GO" id="GO:0015074">
    <property type="term" value="P:DNA integration"/>
    <property type="evidence" value="ECO:0007669"/>
    <property type="project" value="InterPro"/>
</dbReference>
<accession>A0A9D1XN68</accession>
<dbReference type="Proteomes" id="UP000886724">
    <property type="component" value="Unassembled WGS sequence"/>
</dbReference>
<dbReference type="EMBL" id="DXET01000207">
    <property type="protein sequence ID" value="HIX82132.1"/>
    <property type="molecule type" value="Genomic_DNA"/>
</dbReference>
<evidence type="ECO:0000259" key="3">
    <source>
        <dbReference type="PROSITE" id="PS51898"/>
    </source>
</evidence>
<feature type="domain" description="Tyr recombinase" evidence="3">
    <location>
        <begin position="110"/>
        <end position="248"/>
    </location>
</feature>
<evidence type="ECO:0000313" key="5">
    <source>
        <dbReference type="Proteomes" id="UP000886724"/>
    </source>
</evidence>
<keyword evidence="1" id="KW-0238">DNA-binding</keyword>
<dbReference type="InterPro" id="IPR002104">
    <property type="entry name" value="Integrase_catalytic"/>
</dbReference>
<dbReference type="Pfam" id="PF00589">
    <property type="entry name" value="Phage_integrase"/>
    <property type="match status" value="1"/>
</dbReference>
<dbReference type="SUPFAM" id="SSF56349">
    <property type="entry name" value="DNA breaking-rejoining enzymes"/>
    <property type="match status" value="1"/>
</dbReference>
<gene>
    <name evidence="4" type="ORF">H9980_09225</name>
</gene>
<dbReference type="Gene3D" id="1.10.150.130">
    <property type="match status" value="1"/>
</dbReference>
<dbReference type="InterPro" id="IPR010998">
    <property type="entry name" value="Integrase_recombinase_N"/>
</dbReference>
<dbReference type="PROSITE" id="PS51898">
    <property type="entry name" value="TYR_RECOMBINASE"/>
    <property type="match status" value="1"/>
</dbReference>
<comment type="caution">
    <text evidence="4">The sequence shown here is derived from an EMBL/GenBank/DDBJ whole genome shotgun (WGS) entry which is preliminary data.</text>
</comment>
<dbReference type="GO" id="GO:0006310">
    <property type="term" value="P:DNA recombination"/>
    <property type="evidence" value="ECO:0007669"/>
    <property type="project" value="UniProtKB-KW"/>
</dbReference>
<keyword evidence="2" id="KW-0233">DNA recombination</keyword>
<sequence>MIENKSGITFTILSNEWLNLKKRSIKYTSFIKYKTIIDVHLLKLYDQKPLENWSEYDYYKLFEQYGKNTLTGSTLRTIKYVLKDILSYGEEIYNLKPVKLTRIKISSNSKSIEVLNESQRRDLIMNCQKNYNSVNAAVLLGLQAGLRLGEVCGLKWNDLNFERKTITISRTVQRIKNTDSFPKTRLIELPPKTASSKRIVIMTESLSSYLRNYINFYNPDSSETYILSNSYKMTDPRTIQRKFKKYVN</sequence>
<organism evidence="4 5">
    <name type="scientific">Candidatus Erysipelatoclostridium merdavium</name>
    <dbReference type="NCBI Taxonomy" id="2838566"/>
    <lineage>
        <taxon>Bacteria</taxon>
        <taxon>Bacillati</taxon>
        <taxon>Bacillota</taxon>
        <taxon>Erysipelotrichia</taxon>
        <taxon>Erysipelotrichales</taxon>
        <taxon>Erysipelotrichales incertae sedis</taxon>
    </lineage>
</organism>
<dbReference type="AlphaFoldDB" id="A0A9D1XN68"/>
<dbReference type="InterPro" id="IPR011010">
    <property type="entry name" value="DNA_brk_join_enz"/>
</dbReference>
<evidence type="ECO:0000313" key="4">
    <source>
        <dbReference type="EMBL" id="HIX82132.1"/>
    </source>
</evidence>
<dbReference type="GO" id="GO:0003677">
    <property type="term" value="F:DNA binding"/>
    <property type="evidence" value="ECO:0007669"/>
    <property type="project" value="UniProtKB-KW"/>
</dbReference>
<name>A0A9D1XN68_9FIRM</name>
<dbReference type="Gene3D" id="1.10.443.10">
    <property type="entry name" value="Intergrase catalytic core"/>
    <property type="match status" value="1"/>
</dbReference>
<evidence type="ECO:0000256" key="1">
    <source>
        <dbReference type="ARBA" id="ARBA00023125"/>
    </source>
</evidence>
<protein>
    <submittedName>
        <fullName evidence="4">Tyrosine-type recombinase/integrase</fullName>
    </submittedName>
</protein>
<evidence type="ECO:0000256" key="2">
    <source>
        <dbReference type="ARBA" id="ARBA00023172"/>
    </source>
</evidence>